<reference evidence="5" key="1">
    <citation type="submission" date="2023-06" db="EMBL/GenBank/DDBJ databases">
        <title>Genome-scale phylogeny and comparative genomics of the fungal order Sordariales.</title>
        <authorList>
            <consortium name="Lawrence Berkeley National Laboratory"/>
            <person name="Hensen N."/>
            <person name="Bonometti L."/>
            <person name="Westerberg I."/>
            <person name="Brannstrom I.O."/>
            <person name="Guillou S."/>
            <person name="Cros-Aarteil S."/>
            <person name="Calhoun S."/>
            <person name="Haridas S."/>
            <person name="Kuo A."/>
            <person name="Mondo S."/>
            <person name="Pangilinan J."/>
            <person name="Riley R."/>
            <person name="Labutti K."/>
            <person name="Andreopoulos B."/>
            <person name="Lipzen A."/>
            <person name="Chen C."/>
            <person name="Yanf M."/>
            <person name="Daum C."/>
            <person name="Ng V."/>
            <person name="Clum A."/>
            <person name="Steindorff A."/>
            <person name="Ohm R."/>
            <person name="Martin F."/>
            <person name="Silar P."/>
            <person name="Natvig D."/>
            <person name="Lalanne C."/>
            <person name="Gautier V."/>
            <person name="Ament-Velasquez S.L."/>
            <person name="Kruys A."/>
            <person name="Hutchinson M.I."/>
            <person name="Powell A.J."/>
            <person name="Barry K."/>
            <person name="Miller A.N."/>
            <person name="Grigoriev I.V."/>
            <person name="Debuchy R."/>
            <person name="Gladieux P."/>
            <person name="Thoren M.H."/>
            <person name="Johannesson H."/>
        </authorList>
    </citation>
    <scope>NUCLEOTIDE SEQUENCE</scope>
    <source>
        <strain evidence="5">PSN4</strain>
    </source>
</reference>
<comment type="caution">
    <text evidence="5">The sequence shown here is derived from an EMBL/GenBank/DDBJ whole genome shotgun (WGS) entry which is preliminary data.</text>
</comment>
<evidence type="ECO:0000313" key="6">
    <source>
        <dbReference type="Proteomes" id="UP001239445"/>
    </source>
</evidence>
<dbReference type="EMBL" id="MU839828">
    <property type="protein sequence ID" value="KAK1759836.1"/>
    <property type="molecule type" value="Genomic_DNA"/>
</dbReference>
<protein>
    <submittedName>
        <fullName evidence="5">Glycolipid 2-alpha-mannosyltransferase 1</fullName>
    </submittedName>
</protein>
<evidence type="ECO:0000256" key="4">
    <source>
        <dbReference type="PIRSR" id="PIRSR018153-1"/>
    </source>
</evidence>
<dbReference type="Pfam" id="PF01793">
    <property type="entry name" value="Glyco_transf_15"/>
    <property type="match status" value="1"/>
</dbReference>
<organism evidence="5 6">
    <name type="scientific">Echria macrotheca</name>
    <dbReference type="NCBI Taxonomy" id="438768"/>
    <lineage>
        <taxon>Eukaryota</taxon>
        <taxon>Fungi</taxon>
        <taxon>Dikarya</taxon>
        <taxon>Ascomycota</taxon>
        <taxon>Pezizomycotina</taxon>
        <taxon>Sordariomycetes</taxon>
        <taxon>Sordariomycetidae</taxon>
        <taxon>Sordariales</taxon>
        <taxon>Schizotheciaceae</taxon>
        <taxon>Echria</taxon>
    </lineage>
</organism>
<keyword evidence="3" id="KW-0808">Transferase</keyword>
<accession>A0AAJ0F953</accession>
<keyword evidence="6" id="KW-1185">Reference proteome</keyword>
<feature type="active site" description="Nucleophile" evidence="4">
    <location>
        <position position="310"/>
    </location>
</feature>
<dbReference type="InterPro" id="IPR002685">
    <property type="entry name" value="Glyco_trans_15"/>
</dbReference>
<dbReference type="GO" id="GO:0006487">
    <property type="term" value="P:protein N-linked glycosylation"/>
    <property type="evidence" value="ECO:0007669"/>
    <property type="project" value="TreeGrafter"/>
</dbReference>
<name>A0AAJ0F953_9PEZI</name>
<dbReference type="InterPro" id="IPR029044">
    <property type="entry name" value="Nucleotide-diphossugar_trans"/>
</dbReference>
<evidence type="ECO:0000313" key="5">
    <source>
        <dbReference type="EMBL" id="KAK1759836.1"/>
    </source>
</evidence>
<evidence type="ECO:0000256" key="2">
    <source>
        <dbReference type="ARBA" id="ARBA00022676"/>
    </source>
</evidence>
<dbReference type="PANTHER" id="PTHR31121:SF2">
    <property type="entry name" value="MANNOSYLTRANSFERASE KTR5-RELATED"/>
    <property type="match status" value="1"/>
</dbReference>
<sequence>MVLATVKAWPVTARVFRLRRPHLSRRVASNLKVVLCVLVALLLESLLHVHRHAIPRPPKDLDAPFSTQCQDPVVAAAATPRENATLVMLARNNELQKALQAVQNIEHQFNQWFHYPILFLNDEEWDAEFKRVLSSAVSGEATFEVIERKDWGFPSWMDVDAARIQMKAQEAKNIYNGGKESYHHMCRFFSGTFYEAEALKKYKWYWRVEPGVEYTCAITYDPFVEMARRGKTYGYVVSLWEVDETVPSLFRTVDGFRRAKGIGATPNWRAMIQPSWAPWPIRRVLGWFGANHRDYNGDIWNLCHYWSNFEIADLDFFRSDVYRDLFGYLDHSGGFYSERWGDASVHALAVHLLLGPEQLHHFADIGYSHEPFWQCPGNAPGGQLLNSTVLGDASGVSPESEHAIGCRCRCPDERRRNNRGICLNTLQAPAAFHRPTFAQKWRGEYPYTINIPSPVPKP</sequence>
<dbReference type="SUPFAM" id="SSF53448">
    <property type="entry name" value="Nucleotide-diphospho-sugar transferases"/>
    <property type="match status" value="1"/>
</dbReference>
<dbReference type="Gene3D" id="3.90.550.10">
    <property type="entry name" value="Spore Coat Polysaccharide Biosynthesis Protein SpsA, Chain A"/>
    <property type="match status" value="1"/>
</dbReference>
<dbReference type="GO" id="GO:0016020">
    <property type="term" value="C:membrane"/>
    <property type="evidence" value="ECO:0007669"/>
    <property type="project" value="InterPro"/>
</dbReference>
<dbReference type="Proteomes" id="UP001239445">
    <property type="component" value="Unassembled WGS sequence"/>
</dbReference>
<evidence type="ECO:0000256" key="3">
    <source>
        <dbReference type="ARBA" id="ARBA00022679"/>
    </source>
</evidence>
<dbReference type="GO" id="GO:0000026">
    <property type="term" value="F:alpha-1,2-mannosyltransferase activity"/>
    <property type="evidence" value="ECO:0007669"/>
    <property type="project" value="TreeGrafter"/>
</dbReference>
<keyword evidence="2" id="KW-0328">Glycosyltransferase</keyword>
<dbReference type="GO" id="GO:0005794">
    <property type="term" value="C:Golgi apparatus"/>
    <property type="evidence" value="ECO:0007669"/>
    <property type="project" value="TreeGrafter"/>
</dbReference>
<evidence type="ECO:0000256" key="1">
    <source>
        <dbReference type="ARBA" id="ARBA00007677"/>
    </source>
</evidence>
<dbReference type="PANTHER" id="PTHR31121">
    <property type="entry name" value="ALPHA-1,2 MANNOSYLTRANSFERASE KTR1"/>
    <property type="match status" value="1"/>
</dbReference>
<dbReference type="GO" id="GO:0000032">
    <property type="term" value="P:cell wall mannoprotein biosynthetic process"/>
    <property type="evidence" value="ECO:0007669"/>
    <property type="project" value="TreeGrafter"/>
</dbReference>
<dbReference type="PIRSF" id="PIRSF018153">
    <property type="entry name" value="Glyco_trans_15"/>
    <property type="match status" value="1"/>
</dbReference>
<proteinExistence type="inferred from homology"/>
<dbReference type="AlphaFoldDB" id="A0AAJ0F953"/>
<comment type="similarity">
    <text evidence="1">Belongs to the glycosyltransferase 15 family.</text>
</comment>
<gene>
    <name evidence="5" type="ORF">QBC47DRAFT_373159</name>
</gene>